<sequence>MHFDQFTESSRPGTIGESSTGLGLYLAKNCIERLKGKIWFDSAEGQGTTFFVEFKT</sequence>
<keyword evidence="7" id="KW-1185">Reference proteome</keyword>
<proteinExistence type="predicted"/>
<dbReference type="InterPro" id="IPR003594">
    <property type="entry name" value="HATPase_dom"/>
</dbReference>
<dbReference type="RefSeq" id="WP_371870269.1">
    <property type="nucleotide sequence ID" value="NZ_BMDJ01000004.1"/>
</dbReference>
<evidence type="ECO:0000256" key="2">
    <source>
        <dbReference type="ARBA" id="ARBA00012438"/>
    </source>
</evidence>
<evidence type="ECO:0000256" key="4">
    <source>
        <dbReference type="SAM" id="MobiDB-lite"/>
    </source>
</evidence>
<evidence type="ECO:0000259" key="5">
    <source>
        <dbReference type="Pfam" id="PF02518"/>
    </source>
</evidence>
<keyword evidence="3" id="KW-0597">Phosphoprotein</keyword>
<name>A0ABQ2BFS2_9SPHI</name>
<feature type="region of interest" description="Disordered" evidence="4">
    <location>
        <begin position="1"/>
        <end position="20"/>
    </location>
</feature>
<dbReference type="SUPFAM" id="SSF55874">
    <property type="entry name" value="ATPase domain of HSP90 chaperone/DNA topoisomerase II/histidine kinase"/>
    <property type="match status" value="1"/>
</dbReference>
<dbReference type="EMBL" id="BMDJ01000004">
    <property type="protein sequence ID" value="GGI25139.1"/>
    <property type="molecule type" value="Genomic_DNA"/>
</dbReference>
<organism evidence="6 7">
    <name type="scientific">Pedobacter mendelii</name>
    <dbReference type="NCBI Taxonomy" id="1908240"/>
    <lineage>
        <taxon>Bacteria</taxon>
        <taxon>Pseudomonadati</taxon>
        <taxon>Bacteroidota</taxon>
        <taxon>Sphingobacteriia</taxon>
        <taxon>Sphingobacteriales</taxon>
        <taxon>Sphingobacteriaceae</taxon>
        <taxon>Pedobacter</taxon>
    </lineage>
</organism>
<comment type="caution">
    <text evidence="6">The sequence shown here is derived from an EMBL/GenBank/DDBJ whole genome shotgun (WGS) entry which is preliminary data.</text>
</comment>
<dbReference type="InterPro" id="IPR036890">
    <property type="entry name" value="HATPase_C_sf"/>
</dbReference>
<evidence type="ECO:0000313" key="7">
    <source>
        <dbReference type="Proteomes" id="UP000645390"/>
    </source>
</evidence>
<gene>
    <name evidence="6" type="ORF">GCM10008119_16160</name>
</gene>
<evidence type="ECO:0000256" key="1">
    <source>
        <dbReference type="ARBA" id="ARBA00000085"/>
    </source>
</evidence>
<evidence type="ECO:0000313" key="6">
    <source>
        <dbReference type="EMBL" id="GGI25139.1"/>
    </source>
</evidence>
<evidence type="ECO:0000256" key="3">
    <source>
        <dbReference type="ARBA" id="ARBA00022553"/>
    </source>
</evidence>
<dbReference type="Pfam" id="PF02518">
    <property type="entry name" value="HATPase_c"/>
    <property type="match status" value="1"/>
</dbReference>
<dbReference type="InterPro" id="IPR004358">
    <property type="entry name" value="Sig_transdc_His_kin-like_C"/>
</dbReference>
<dbReference type="PANTHER" id="PTHR43547">
    <property type="entry name" value="TWO-COMPONENT HISTIDINE KINASE"/>
    <property type="match status" value="1"/>
</dbReference>
<protein>
    <recommendedName>
        <fullName evidence="2">histidine kinase</fullName>
        <ecNumber evidence="2">2.7.13.3</ecNumber>
    </recommendedName>
</protein>
<reference evidence="7" key="1">
    <citation type="journal article" date="2019" name="Int. J. Syst. Evol. Microbiol.">
        <title>The Global Catalogue of Microorganisms (GCM) 10K type strain sequencing project: providing services to taxonomists for standard genome sequencing and annotation.</title>
        <authorList>
            <consortium name="The Broad Institute Genomics Platform"/>
            <consortium name="The Broad Institute Genome Sequencing Center for Infectious Disease"/>
            <person name="Wu L."/>
            <person name="Ma J."/>
        </authorList>
    </citation>
    <scope>NUCLEOTIDE SEQUENCE [LARGE SCALE GENOMIC DNA]</scope>
    <source>
        <strain evidence="7">CCM 8939</strain>
    </source>
</reference>
<dbReference type="PANTHER" id="PTHR43547:SF2">
    <property type="entry name" value="HYBRID SIGNAL TRANSDUCTION HISTIDINE KINASE C"/>
    <property type="match status" value="1"/>
</dbReference>
<comment type="catalytic activity">
    <reaction evidence="1">
        <text>ATP + protein L-histidine = ADP + protein N-phospho-L-histidine.</text>
        <dbReference type="EC" id="2.7.13.3"/>
    </reaction>
</comment>
<accession>A0ABQ2BFS2</accession>
<dbReference type="Gene3D" id="3.30.565.10">
    <property type="entry name" value="Histidine kinase-like ATPase, C-terminal domain"/>
    <property type="match status" value="1"/>
</dbReference>
<dbReference type="EC" id="2.7.13.3" evidence="2"/>
<feature type="domain" description="Histidine kinase/HSP90-like ATPase" evidence="5">
    <location>
        <begin position="3"/>
        <end position="55"/>
    </location>
</feature>
<dbReference type="Proteomes" id="UP000645390">
    <property type="component" value="Unassembled WGS sequence"/>
</dbReference>
<dbReference type="PRINTS" id="PR00344">
    <property type="entry name" value="BCTRLSENSOR"/>
</dbReference>